<dbReference type="InterPro" id="IPR000160">
    <property type="entry name" value="GGDEF_dom"/>
</dbReference>
<dbReference type="EMBL" id="QKRX01000022">
    <property type="protein sequence ID" value="RAU16535.1"/>
    <property type="molecule type" value="Genomic_DNA"/>
</dbReference>
<evidence type="ECO:0000259" key="2">
    <source>
        <dbReference type="PROSITE" id="PS50887"/>
    </source>
</evidence>
<dbReference type="Proteomes" id="UP000250744">
    <property type="component" value="Unassembled WGS sequence"/>
</dbReference>
<dbReference type="PROSITE" id="PS50887">
    <property type="entry name" value="GGDEF"/>
    <property type="match status" value="1"/>
</dbReference>
<organism evidence="3 4">
    <name type="scientific">Nitrincola tibetensis</name>
    <dbReference type="NCBI Taxonomy" id="2219697"/>
    <lineage>
        <taxon>Bacteria</taxon>
        <taxon>Pseudomonadati</taxon>
        <taxon>Pseudomonadota</taxon>
        <taxon>Gammaproteobacteria</taxon>
        <taxon>Oceanospirillales</taxon>
        <taxon>Oceanospirillaceae</taxon>
        <taxon>Nitrincola</taxon>
    </lineage>
</organism>
<evidence type="ECO:0000259" key="1">
    <source>
        <dbReference type="PROSITE" id="PS50883"/>
    </source>
</evidence>
<dbReference type="CDD" id="cd01949">
    <property type="entry name" value="GGDEF"/>
    <property type="match status" value="1"/>
</dbReference>
<gene>
    <name evidence="3" type="ORF">DN062_17815</name>
</gene>
<dbReference type="InterPro" id="IPR050706">
    <property type="entry name" value="Cyclic-di-GMP_PDE-like"/>
</dbReference>
<dbReference type="SUPFAM" id="SSF141868">
    <property type="entry name" value="EAL domain-like"/>
    <property type="match status" value="1"/>
</dbReference>
<feature type="domain" description="EAL" evidence="1">
    <location>
        <begin position="250"/>
        <end position="503"/>
    </location>
</feature>
<proteinExistence type="predicted"/>
<protein>
    <submittedName>
        <fullName evidence="3">GGDEF-domain containing protein</fullName>
    </submittedName>
</protein>
<dbReference type="PANTHER" id="PTHR33121:SF70">
    <property type="entry name" value="SIGNALING PROTEIN YKOW"/>
    <property type="match status" value="1"/>
</dbReference>
<dbReference type="SMART" id="SM00052">
    <property type="entry name" value="EAL"/>
    <property type="match status" value="1"/>
</dbReference>
<dbReference type="PROSITE" id="PS50883">
    <property type="entry name" value="EAL"/>
    <property type="match status" value="1"/>
</dbReference>
<dbReference type="Gene3D" id="3.30.70.270">
    <property type="match status" value="1"/>
</dbReference>
<dbReference type="SUPFAM" id="SSF55073">
    <property type="entry name" value="Nucleotide cyclase"/>
    <property type="match status" value="1"/>
</dbReference>
<comment type="caution">
    <text evidence="3">The sequence shown here is derived from an EMBL/GenBank/DDBJ whole genome shotgun (WGS) entry which is preliminary data.</text>
</comment>
<sequence>MSPVVERDNLVIPEFQLILVDNNENSQITERLCRLLSEIGSVSRFPSIDTICEPKQNGATRYLIVPMDDQTPEPTYPFDRCDPLTGVGNRAFFYKSLQTALLELSSPFALVSLDIDRFSALNHQYGQAIGDELVKALAQRLMHFQPARSVSRVGSDEFCFIVHFENKQTQRVDVRHLINHLLETLAPAYQIGSHEVSLFCSLGIVLAPQHHKDVDQLMNYANLARKRAKHTHGHSFAIYDDNLDRHSRAATALEPELWRALQKREFCLYYQPRVCLKSGNIIGAEALIRWQHPLLGLILPDHFIQLCERTGLIVPLGYWIVEQAGKDIIDFQHTGLQGNISVNLSFRQFQDDYFVNTLERLITPHPTKPQMLEFELTETALYTDEAHVIQCMKAISDLGIEFSLDDFGTGYSSFSMLQKLPISTLKIDRSFIAGIGCHADDEEIVRTLIRLGKNLNKNIIAEGVENEQQRAFLVEHDCLFGQGFYYSPPITRDAFIKLLNQQSAATAL</sequence>
<dbReference type="NCBIfam" id="TIGR00254">
    <property type="entry name" value="GGDEF"/>
    <property type="match status" value="1"/>
</dbReference>
<reference evidence="3 4" key="1">
    <citation type="submission" date="2018-06" db="EMBL/GenBank/DDBJ databases">
        <title>Nitrincola tibetense sp. nov., isolated from Lake XuguoCo on Tibetan Plateau.</title>
        <authorList>
            <person name="Xing P."/>
        </authorList>
    </citation>
    <scope>NUCLEOTIDE SEQUENCE [LARGE SCALE GENOMIC DNA]</scope>
    <source>
        <strain evidence="4">xg18</strain>
    </source>
</reference>
<dbReference type="InterPro" id="IPR001633">
    <property type="entry name" value="EAL_dom"/>
</dbReference>
<dbReference type="InterPro" id="IPR035919">
    <property type="entry name" value="EAL_sf"/>
</dbReference>
<dbReference type="AlphaFoldDB" id="A0A364NI24"/>
<dbReference type="CDD" id="cd01948">
    <property type="entry name" value="EAL"/>
    <property type="match status" value="1"/>
</dbReference>
<dbReference type="Pfam" id="PF00990">
    <property type="entry name" value="GGDEF"/>
    <property type="match status" value="1"/>
</dbReference>
<dbReference type="InterPro" id="IPR043128">
    <property type="entry name" value="Rev_trsase/Diguanyl_cyclase"/>
</dbReference>
<accession>A0A364NI24</accession>
<feature type="domain" description="GGDEF" evidence="2">
    <location>
        <begin position="106"/>
        <end position="241"/>
    </location>
</feature>
<dbReference type="Gene3D" id="3.20.20.450">
    <property type="entry name" value="EAL domain"/>
    <property type="match status" value="1"/>
</dbReference>
<dbReference type="OrthoDB" id="9804951at2"/>
<evidence type="ECO:0000313" key="4">
    <source>
        <dbReference type="Proteomes" id="UP000250744"/>
    </source>
</evidence>
<dbReference type="SMART" id="SM00267">
    <property type="entry name" value="GGDEF"/>
    <property type="match status" value="1"/>
</dbReference>
<dbReference type="GO" id="GO:0071111">
    <property type="term" value="F:cyclic-guanylate-specific phosphodiesterase activity"/>
    <property type="evidence" value="ECO:0007669"/>
    <property type="project" value="InterPro"/>
</dbReference>
<dbReference type="PANTHER" id="PTHR33121">
    <property type="entry name" value="CYCLIC DI-GMP PHOSPHODIESTERASE PDEF"/>
    <property type="match status" value="1"/>
</dbReference>
<dbReference type="InterPro" id="IPR029787">
    <property type="entry name" value="Nucleotide_cyclase"/>
</dbReference>
<evidence type="ECO:0000313" key="3">
    <source>
        <dbReference type="EMBL" id="RAU16535.1"/>
    </source>
</evidence>
<keyword evidence="4" id="KW-1185">Reference proteome</keyword>
<name>A0A364NI24_9GAMM</name>
<dbReference type="Pfam" id="PF00563">
    <property type="entry name" value="EAL"/>
    <property type="match status" value="1"/>
</dbReference>
<dbReference type="RefSeq" id="WP_112160649.1">
    <property type="nucleotide sequence ID" value="NZ_QKRX01000022.1"/>
</dbReference>